<dbReference type="EMBL" id="JAMQPM010000003">
    <property type="protein sequence ID" value="MCW7526594.1"/>
    <property type="molecule type" value="Genomic_DNA"/>
</dbReference>
<reference evidence="2 4" key="1">
    <citation type="submission" date="2022-06" db="EMBL/GenBank/DDBJ databases">
        <title>Leptospira isolates from biofilms formed at urban environments.</title>
        <authorList>
            <person name="Ribeiro P.S."/>
            <person name="Sousa T."/>
            <person name="Carvalho N."/>
            <person name="Aburjaile F."/>
            <person name="Neves F."/>
            <person name="Oliveira D."/>
            <person name="Blanco L."/>
            <person name="Lima J."/>
            <person name="Costa F."/>
            <person name="Brenig B."/>
            <person name="Soares S."/>
            <person name="Ramos R."/>
            <person name="Goes-Neto A."/>
            <person name="Matiuzzi M."/>
            <person name="Azevedo V."/>
            <person name="Ristow P."/>
        </authorList>
    </citation>
    <scope>NUCLEOTIDE SEQUENCE</scope>
    <source>
        <strain evidence="1 4">VSF19</strain>
        <strain evidence="2">VSF20</strain>
    </source>
</reference>
<accession>A0AAW5VGX3</accession>
<gene>
    <name evidence="1" type="ORF">ND861_09580</name>
    <name evidence="2" type="ORF">ND862_10085</name>
</gene>
<proteinExistence type="predicted"/>
<evidence type="ECO:0000313" key="4">
    <source>
        <dbReference type="Proteomes" id="UP001208912"/>
    </source>
</evidence>
<organism evidence="2 3">
    <name type="scientific">Leptospira soteropolitanensis</name>
    <dbReference type="NCBI Taxonomy" id="2950025"/>
    <lineage>
        <taxon>Bacteria</taxon>
        <taxon>Pseudomonadati</taxon>
        <taxon>Spirochaetota</taxon>
        <taxon>Spirochaetia</taxon>
        <taxon>Leptospirales</taxon>
        <taxon>Leptospiraceae</taxon>
        <taxon>Leptospira</taxon>
    </lineage>
</organism>
<dbReference type="Proteomes" id="UP001208912">
    <property type="component" value="Unassembled WGS sequence"/>
</dbReference>
<comment type="caution">
    <text evidence="2">The sequence shown here is derived from an EMBL/GenBank/DDBJ whole genome shotgun (WGS) entry which is preliminary data.</text>
</comment>
<keyword evidence="4" id="KW-1185">Reference proteome</keyword>
<sequence>MPIWIRKTNKEKTENYHHLMKDDWDLTNNFEAFSDWIQSVDGTLDKKFDWVADISFSPRPNATGGGPVISFDLMKLCIKNNIEIYISEFNS</sequence>
<evidence type="ECO:0000313" key="1">
    <source>
        <dbReference type="EMBL" id="MCW7526594.1"/>
    </source>
</evidence>
<dbReference type="RefSeq" id="WP_265351930.1">
    <property type="nucleotide sequence ID" value="NZ_JAMQPL010000003.1"/>
</dbReference>
<dbReference type="EMBL" id="JAMQPL010000003">
    <property type="protein sequence ID" value="MCW7530562.1"/>
    <property type="molecule type" value="Genomic_DNA"/>
</dbReference>
<protein>
    <submittedName>
        <fullName evidence="2">Uncharacterized protein</fullName>
    </submittedName>
</protein>
<name>A0AAW5VGX3_9LEPT</name>
<evidence type="ECO:0000313" key="3">
    <source>
        <dbReference type="Proteomes" id="UP001208540"/>
    </source>
</evidence>
<dbReference type="Proteomes" id="UP001208540">
    <property type="component" value="Unassembled WGS sequence"/>
</dbReference>
<dbReference type="AlphaFoldDB" id="A0AAW5VGX3"/>
<evidence type="ECO:0000313" key="2">
    <source>
        <dbReference type="EMBL" id="MCW7530562.1"/>
    </source>
</evidence>